<dbReference type="Proteomes" id="UP000233469">
    <property type="component" value="Unassembled WGS sequence"/>
</dbReference>
<dbReference type="VEuPathDB" id="FungiDB:FUN_011136"/>
<dbReference type="VEuPathDB" id="FungiDB:RhiirFUN_000961"/>
<accession>A0A2N1N677</accession>
<proteinExistence type="predicted"/>
<dbReference type="VEuPathDB" id="FungiDB:RhiirA1_403829"/>
<protein>
    <submittedName>
        <fullName evidence="1">Uncharacterized protein</fullName>
    </submittedName>
</protein>
<reference evidence="1 2" key="1">
    <citation type="submission" date="2016-04" db="EMBL/GenBank/DDBJ databases">
        <title>Genome analyses suggest a sexual origin of heterokaryosis in a supposedly ancient asexual fungus.</title>
        <authorList>
            <person name="Ropars J."/>
            <person name="Sedzielewska K."/>
            <person name="Noel J."/>
            <person name="Charron P."/>
            <person name="Farinelli L."/>
            <person name="Marton T."/>
            <person name="Kruger M."/>
            <person name="Pelin A."/>
            <person name="Brachmann A."/>
            <person name="Corradi N."/>
        </authorList>
    </citation>
    <scope>NUCLEOTIDE SEQUENCE [LARGE SCALE GENOMIC DNA]</scope>
    <source>
        <strain evidence="1 2">C2</strain>
    </source>
</reference>
<reference evidence="1 2" key="2">
    <citation type="submission" date="2017-10" db="EMBL/GenBank/DDBJ databases">
        <title>Extensive intraspecific genome diversity in a model arbuscular mycorrhizal fungus.</title>
        <authorList>
            <person name="Chen E.C.H."/>
            <person name="Morin E."/>
            <person name="Baudet D."/>
            <person name="Noel J."/>
            <person name="Ndikumana S."/>
            <person name="Charron P."/>
            <person name="St-Onge C."/>
            <person name="Giorgi J."/>
            <person name="Grigoriev I.V."/>
            <person name="Roux C."/>
            <person name="Martin F.M."/>
            <person name="Corradi N."/>
        </authorList>
    </citation>
    <scope>NUCLEOTIDE SEQUENCE [LARGE SCALE GENOMIC DNA]</scope>
    <source>
        <strain evidence="1 2">C2</strain>
    </source>
</reference>
<comment type="caution">
    <text evidence="1">The sequence shown here is derived from an EMBL/GenBank/DDBJ whole genome shotgun (WGS) entry which is preliminary data.</text>
</comment>
<name>A0A2N1N677_9GLOM</name>
<evidence type="ECO:0000313" key="1">
    <source>
        <dbReference type="EMBL" id="PKK69354.1"/>
    </source>
</evidence>
<gene>
    <name evidence="1" type="ORF">RhiirC2_781093</name>
</gene>
<evidence type="ECO:0000313" key="2">
    <source>
        <dbReference type="Proteomes" id="UP000233469"/>
    </source>
</evidence>
<dbReference type="EMBL" id="LLXL01000735">
    <property type="protein sequence ID" value="PKK69354.1"/>
    <property type="molecule type" value="Genomic_DNA"/>
</dbReference>
<sequence>MATESLLKFMKLVLEEVGCTTFENFPATLYKTRNILNLEDRFHSFVACTKCHKLYNKQEVEGFRQDRTYAIMKCRHIEFPNSSRRRICQNPLSHQIRLLNEVSTQSEIIYPFSTIRQQLAMLYL</sequence>
<organism evidence="1 2">
    <name type="scientific">Rhizophagus irregularis</name>
    <dbReference type="NCBI Taxonomy" id="588596"/>
    <lineage>
        <taxon>Eukaryota</taxon>
        <taxon>Fungi</taxon>
        <taxon>Fungi incertae sedis</taxon>
        <taxon>Mucoromycota</taxon>
        <taxon>Glomeromycotina</taxon>
        <taxon>Glomeromycetes</taxon>
        <taxon>Glomerales</taxon>
        <taxon>Glomeraceae</taxon>
        <taxon>Rhizophagus</taxon>
    </lineage>
</organism>
<dbReference type="AlphaFoldDB" id="A0A2N1N677"/>